<reference evidence="1 2" key="1">
    <citation type="journal article" date="2022" name="DNA Res.">
        <title>Chromosomal-level genome assembly of the orchid tree Bauhinia variegata (Leguminosae; Cercidoideae) supports the allotetraploid origin hypothesis of Bauhinia.</title>
        <authorList>
            <person name="Zhong Y."/>
            <person name="Chen Y."/>
            <person name="Zheng D."/>
            <person name="Pang J."/>
            <person name="Liu Y."/>
            <person name="Luo S."/>
            <person name="Meng S."/>
            <person name="Qian L."/>
            <person name="Wei D."/>
            <person name="Dai S."/>
            <person name="Zhou R."/>
        </authorList>
    </citation>
    <scope>NUCLEOTIDE SEQUENCE [LARGE SCALE GENOMIC DNA]</scope>
    <source>
        <strain evidence="1">BV-YZ2020</strain>
    </source>
</reference>
<dbReference type="EMBL" id="CM039430">
    <property type="protein sequence ID" value="KAI4343357.1"/>
    <property type="molecule type" value="Genomic_DNA"/>
</dbReference>
<name>A0ACB9P427_BAUVA</name>
<evidence type="ECO:0000313" key="2">
    <source>
        <dbReference type="Proteomes" id="UP000828941"/>
    </source>
</evidence>
<gene>
    <name evidence="1" type="ORF">L6164_010717</name>
</gene>
<organism evidence="1 2">
    <name type="scientific">Bauhinia variegata</name>
    <name type="common">Purple orchid tree</name>
    <name type="synonym">Phanera variegata</name>
    <dbReference type="NCBI Taxonomy" id="167791"/>
    <lineage>
        <taxon>Eukaryota</taxon>
        <taxon>Viridiplantae</taxon>
        <taxon>Streptophyta</taxon>
        <taxon>Embryophyta</taxon>
        <taxon>Tracheophyta</taxon>
        <taxon>Spermatophyta</taxon>
        <taxon>Magnoliopsida</taxon>
        <taxon>eudicotyledons</taxon>
        <taxon>Gunneridae</taxon>
        <taxon>Pentapetalae</taxon>
        <taxon>rosids</taxon>
        <taxon>fabids</taxon>
        <taxon>Fabales</taxon>
        <taxon>Fabaceae</taxon>
        <taxon>Cercidoideae</taxon>
        <taxon>Cercideae</taxon>
        <taxon>Bauhiniinae</taxon>
        <taxon>Bauhinia</taxon>
    </lineage>
</organism>
<dbReference type="Proteomes" id="UP000828941">
    <property type="component" value="Chromosome 5"/>
</dbReference>
<keyword evidence="2" id="KW-1185">Reference proteome</keyword>
<accession>A0ACB9P427</accession>
<evidence type="ECO:0000313" key="1">
    <source>
        <dbReference type="EMBL" id="KAI4343357.1"/>
    </source>
</evidence>
<protein>
    <submittedName>
        <fullName evidence="1">Uncharacterized protein</fullName>
    </submittedName>
</protein>
<comment type="caution">
    <text evidence="1">The sequence shown here is derived from an EMBL/GenBank/DDBJ whole genome shotgun (WGS) entry which is preliminary data.</text>
</comment>
<sequence>MAVEKPVPPENESYNKLKTEYSCSVKKKLKNFPDQVLLLKRKLIEPHYRKRAAERAAALIQQANDTANITFDSETHDGTCNNSSIEIKSKSDSVNKQPGGDAVNYIVFDCADRNKYKSDIEQSEVEISRVETPSWEDCNPLRRENVELGNAGQEIQALSVRRREVNSPLNLQSKTGAATLSYSPAERKAAVQAKDKINNALRSKKSVGESVEKKRLTARSLHMSINLPSCAGLRSKTTSVSELNRIKKSILIYPKFSKVHSKKLHQNPFLRVEGGRESSAAEKMQGSYIPKLVWWINILNRTLMRENSQKKLRQNSGSKSKLNEDINNVLRSPSKRMRKIPVTIPRSSSIQIIKVPVTPPSLGRKARSETVKDKSCQNSGKPPNPRRSITSLARKIARENASPNIQR</sequence>
<proteinExistence type="predicted"/>